<sequence length="268" mass="29089">MTPISRFVVICTFANFCIACMEIQLEPTPLPFQHDSNKYTGLTQPKASTCYSANCDEFFKSYTSALRIYESATSLYKSVKVACSDILDPDEVEFLEEITITACFDDNYLRRSATSRVEATILTSSIPIKYMEQMQGTDQEEILMEATPLPFQHGLTKYTGLSESKAQTCITGDCDKVLRLALLVSSSAGSSYKIVSTVSKSVAEICSSYSISSITSTVTVCITDDDDDGKILGRLGYATSGGEATIAATSAAMTFMQQMQTAGLEASL</sequence>
<protein>
    <submittedName>
        <fullName evidence="2">Uncharacterized protein</fullName>
    </submittedName>
</protein>
<dbReference type="EMBL" id="CAXLJM020000072">
    <property type="protein sequence ID" value="CAL8127537.1"/>
    <property type="molecule type" value="Genomic_DNA"/>
</dbReference>
<keyword evidence="3" id="KW-1185">Reference proteome</keyword>
<gene>
    <name evidence="2" type="ORF">ODALV1_LOCUS21887</name>
</gene>
<evidence type="ECO:0000313" key="3">
    <source>
        <dbReference type="Proteomes" id="UP001642540"/>
    </source>
</evidence>
<dbReference type="Proteomes" id="UP001642540">
    <property type="component" value="Unassembled WGS sequence"/>
</dbReference>
<evidence type="ECO:0000313" key="2">
    <source>
        <dbReference type="EMBL" id="CAL8127537.1"/>
    </source>
</evidence>
<keyword evidence="1" id="KW-0732">Signal</keyword>
<reference evidence="2 3" key="1">
    <citation type="submission" date="2024-08" db="EMBL/GenBank/DDBJ databases">
        <authorList>
            <person name="Cucini C."/>
            <person name="Frati F."/>
        </authorList>
    </citation>
    <scope>NUCLEOTIDE SEQUENCE [LARGE SCALE GENOMIC DNA]</scope>
</reference>
<feature type="chain" id="PRO_5047441449" evidence="1">
    <location>
        <begin position="20"/>
        <end position="268"/>
    </location>
</feature>
<comment type="caution">
    <text evidence="2">The sequence shown here is derived from an EMBL/GenBank/DDBJ whole genome shotgun (WGS) entry which is preliminary data.</text>
</comment>
<feature type="signal peptide" evidence="1">
    <location>
        <begin position="1"/>
        <end position="19"/>
    </location>
</feature>
<name>A0ABP1RGH2_9HEXA</name>
<evidence type="ECO:0000256" key="1">
    <source>
        <dbReference type="SAM" id="SignalP"/>
    </source>
</evidence>
<accession>A0ABP1RGH2</accession>
<proteinExistence type="predicted"/>
<organism evidence="2 3">
    <name type="scientific">Orchesella dallaii</name>
    <dbReference type="NCBI Taxonomy" id="48710"/>
    <lineage>
        <taxon>Eukaryota</taxon>
        <taxon>Metazoa</taxon>
        <taxon>Ecdysozoa</taxon>
        <taxon>Arthropoda</taxon>
        <taxon>Hexapoda</taxon>
        <taxon>Collembola</taxon>
        <taxon>Entomobryomorpha</taxon>
        <taxon>Entomobryoidea</taxon>
        <taxon>Orchesellidae</taxon>
        <taxon>Orchesellinae</taxon>
        <taxon>Orchesella</taxon>
    </lineage>
</organism>